<dbReference type="InterPro" id="IPR008255">
    <property type="entry name" value="Pyr_nucl-diS_OxRdtase_2_AS"/>
</dbReference>
<reference evidence="13 14" key="1">
    <citation type="journal article" date="2010" name="Stand. Genomic Sci.">
        <title>Complete genome sequence of Ilyobacter polytropus type strain (CuHbu1).</title>
        <authorList>
            <person name="Sikorski J."/>
            <person name="Chertkov O."/>
            <person name="Lapidus A."/>
            <person name="Nolan M."/>
            <person name="Lucas S."/>
            <person name="Del Rio T.G."/>
            <person name="Tice H."/>
            <person name="Cheng J.F."/>
            <person name="Tapia R."/>
            <person name="Han C."/>
            <person name="Goodwin L."/>
            <person name="Pitluck S."/>
            <person name="Liolios K."/>
            <person name="Ivanova N."/>
            <person name="Mavromatis K."/>
            <person name="Mikhailova N."/>
            <person name="Pati A."/>
            <person name="Chen A."/>
            <person name="Palaniappan K."/>
            <person name="Land M."/>
            <person name="Hauser L."/>
            <person name="Chang Y.J."/>
            <person name="Jeffries C.D."/>
            <person name="Brambilla E."/>
            <person name="Yasawong M."/>
            <person name="Rohde M."/>
            <person name="Pukall R."/>
            <person name="Spring S."/>
            <person name="Goker M."/>
            <person name="Woyke T."/>
            <person name="Bristow J."/>
            <person name="Eisen J.A."/>
            <person name="Markowitz V."/>
            <person name="Hugenholtz P."/>
            <person name="Kyrpides N.C."/>
            <person name="Klenk H.P."/>
        </authorList>
    </citation>
    <scope>NUCLEOTIDE SEQUENCE [LARGE SCALE GENOMIC DNA]</scope>
    <source>
        <strain evidence="14">ATCC 51220 / DSM 2926 / LMG 16218 / CuHBu1</strain>
        <plasmid evidence="14">pILYOP01</plasmid>
    </source>
</reference>
<dbReference type="KEGG" id="ipo:Ilyop_2474"/>
<dbReference type="PRINTS" id="PR00368">
    <property type="entry name" value="FADPNR"/>
</dbReference>
<sequence length="401" mass="44018">MNKEITIYSKNNCPYCVRAKMLLDSKKVNYTEINVEDHPEQREIMIKRSNGRKTFPQVLIGEFHVGGCDDLYALNDSKRLDPLLNLSETNSEAEHHNLAIVGSGPAGYTAAIYSARANLSPVLFTGREKGGQLTTTTDIENFPGFPNGINGVELMNSMEKQAENFGTKIIFGELTKVNLSQRPFTIYSGEKISTCDSLIIASGATAKYLNVPGESDYKGKGVSACATCDGFFYKDEEVAVVGGGDTAMEEASYLTKLCKKVYLIHRRDKFRASQAMQDRVKNNPKIEIIYNSSVQEISGDGKEMNTLKVKNNLDSSVRSLDVKGLFISIGHTPNTNFLEGQLPLDEKGYLKVNHNGASTEIPGVFACGDVIDSNYRQAITASGSGCKAAIDAERWLEENKL</sequence>
<dbReference type="InterPro" id="IPR011900">
    <property type="entry name" value="GRX_bact"/>
</dbReference>
<dbReference type="InterPro" id="IPR050097">
    <property type="entry name" value="Ferredoxin-NADP_redctase_2"/>
</dbReference>
<evidence type="ECO:0000256" key="5">
    <source>
        <dbReference type="ARBA" id="ARBA00022982"/>
    </source>
</evidence>
<dbReference type="InterPro" id="IPR036188">
    <property type="entry name" value="FAD/NAD-bd_sf"/>
</dbReference>
<dbReference type="InterPro" id="IPR011767">
    <property type="entry name" value="GLR_AS"/>
</dbReference>
<evidence type="ECO:0000256" key="4">
    <source>
        <dbReference type="ARBA" id="ARBA00022827"/>
    </source>
</evidence>
<dbReference type="PRINTS" id="PR00469">
    <property type="entry name" value="PNDRDTASEII"/>
</dbReference>
<dbReference type="Gene3D" id="3.40.30.10">
    <property type="entry name" value="Glutaredoxin"/>
    <property type="match status" value="1"/>
</dbReference>
<evidence type="ECO:0000256" key="3">
    <source>
        <dbReference type="ARBA" id="ARBA00022630"/>
    </source>
</evidence>
<dbReference type="Proteomes" id="UP000006875">
    <property type="component" value="Plasmid pILYOP01"/>
</dbReference>
<dbReference type="EMBL" id="CP002282">
    <property type="protein sequence ID" value="ADO84233.1"/>
    <property type="molecule type" value="Genomic_DNA"/>
</dbReference>
<accession>E3HDP7</accession>
<dbReference type="Pfam" id="PF07992">
    <property type="entry name" value="Pyr_redox_2"/>
    <property type="match status" value="1"/>
</dbReference>
<dbReference type="GO" id="GO:0045454">
    <property type="term" value="P:cell redox homeostasis"/>
    <property type="evidence" value="ECO:0007669"/>
    <property type="project" value="InterPro"/>
</dbReference>
<dbReference type="InterPro" id="IPR023753">
    <property type="entry name" value="FAD/NAD-binding_dom"/>
</dbReference>
<dbReference type="AlphaFoldDB" id="E3HDP7"/>
<evidence type="ECO:0000256" key="7">
    <source>
        <dbReference type="ARBA" id="ARBA00023157"/>
    </source>
</evidence>
<dbReference type="InterPro" id="IPR005982">
    <property type="entry name" value="Thioredox_Rdtase"/>
</dbReference>
<keyword evidence="13" id="KW-0614">Plasmid</keyword>
<evidence type="ECO:0000256" key="10">
    <source>
        <dbReference type="RuleBase" id="RU003881"/>
    </source>
</evidence>
<keyword evidence="5" id="KW-0249">Electron transport</keyword>
<keyword evidence="7" id="KW-1015">Disulfide bond</keyword>
<dbReference type="GO" id="GO:0005737">
    <property type="term" value="C:cytoplasm"/>
    <property type="evidence" value="ECO:0007669"/>
    <property type="project" value="InterPro"/>
</dbReference>
<dbReference type="SUPFAM" id="SSF52833">
    <property type="entry name" value="Thioredoxin-like"/>
    <property type="match status" value="1"/>
</dbReference>
<proteinExistence type="inferred from homology"/>
<comment type="subunit">
    <text evidence="9">Homodimer.</text>
</comment>
<comment type="similarity">
    <text evidence="1">Belongs to the glutaredoxin family.</text>
</comment>
<dbReference type="Gene3D" id="3.50.50.60">
    <property type="entry name" value="FAD/NAD(P)-binding domain"/>
    <property type="match status" value="2"/>
</dbReference>
<evidence type="ECO:0000259" key="12">
    <source>
        <dbReference type="Pfam" id="PF07992"/>
    </source>
</evidence>
<evidence type="ECO:0000256" key="6">
    <source>
        <dbReference type="ARBA" id="ARBA00023002"/>
    </source>
</evidence>
<dbReference type="GO" id="GO:0019430">
    <property type="term" value="P:removal of superoxide radicals"/>
    <property type="evidence" value="ECO:0007669"/>
    <property type="project" value="UniProtKB-UniRule"/>
</dbReference>
<dbReference type="Pfam" id="PF00462">
    <property type="entry name" value="Glutaredoxin"/>
    <property type="match status" value="1"/>
</dbReference>
<keyword evidence="3 9" id="KW-0285">Flavoprotein</keyword>
<evidence type="ECO:0000256" key="9">
    <source>
        <dbReference type="RuleBase" id="RU003880"/>
    </source>
</evidence>
<dbReference type="PANTHER" id="PTHR48105">
    <property type="entry name" value="THIOREDOXIN REDUCTASE 1-RELATED-RELATED"/>
    <property type="match status" value="1"/>
</dbReference>
<dbReference type="OrthoDB" id="9806179at2"/>
<dbReference type="RefSeq" id="WP_013388892.1">
    <property type="nucleotide sequence ID" value="NC_014633.1"/>
</dbReference>
<dbReference type="PROSITE" id="PS00195">
    <property type="entry name" value="GLUTAREDOXIN_1"/>
    <property type="match status" value="1"/>
</dbReference>
<dbReference type="PROSITE" id="PS00573">
    <property type="entry name" value="PYRIDINE_REDOX_2"/>
    <property type="match status" value="1"/>
</dbReference>
<evidence type="ECO:0000256" key="8">
    <source>
        <dbReference type="ARBA" id="ARBA00023284"/>
    </source>
</evidence>
<dbReference type="GO" id="GO:0004791">
    <property type="term" value="F:thioredoxin-disulfide reductase (NADPH) activity"/>
    <property type="evidence" value="ECO:0007669"/>
    <property type="project" value="UniProtKB-UniRule"/>
</dbReference>
<geneLocation type="plasmid" evidence="13 14">
    <name>pILYOP01</name>
</geneLocation>
<dbReference type="HOGENOM" id="CLU_031864_5_2_0"/>
<feature type="domain" description="FAD/NAD(P)-binding" evidence="12">
    <location>
        <begin position="97"/>
        <end position="385"/>
    </location>
</feature>
<keyword evidence="4 9" id="KW-0274">FAD</keyword>
<keyword evidence="14" id="KW-1185">Reference proteome</keyword>
<evidence type="ECO:0000256" key="2">
    <source>
        <dbReference type="ARBA" id="ARBA00022448"/>
    </source>
</evidence>
<dbReference type="CDD" id="cd03418">
    <property type="entry name" value="GRX_GRXb_1_3_like"/>
    <property type="match status" value="1"/>
</dbReference>
<dbReference type="PROSITE" id="PS51354">
    <property type="entry name" value="GLUTAREDOXIN_2"/>
    <property type="match status" value="1"/>
</dbReference>
<keyword evidence="6 9" id="KW-0560">Oxidoreductase</keyword>
<feature type="domain" description="Glutaredoxin" evidence="11">
    <location>
        <begin position="5"/>
        <end position="65"/>
    </location>
</feature>
<name>E3HDP7_ILYPC</name>
<evidence type="ECO:0000313" key="13">
    <source>
        <dbReference type="EMBL" id="ADO84233.1"/>
    </source>
</evidence>
<dbReference type="SUPFAM" id="SSF51905">
    <property type="entry name" value="FAD/NAD(P)-binding domain"/>
    <property type="match status" value="1"/>
</dbReference>
<dbReference type="InterPro" id="IPR036249">
    <property type="entry name" value="Thioredoxin-like_sf"/>
</dbReference>
<dbReference type="EC" id="1.8.1.9" evidence="9"/>
<dbReference type="NCBIfam" id="TIGR01292">
    <property type="entry name" value="TRX_reduct"/>
    <property type="match status" value="1"/>
</dbReference>
<dbReference type="InterPro" id="IPR002109">
    <property type="entry name" value="Glutaredoxin"/>
</dbReference>
<keyword evidence="8 9" id="KW-0676">Redox-active center</keyword>
<gene>
    <name evidence="13" type="ordered locus">Ilyop_2474</name>
</gene>
<comment type="catalytic activity">
    <reaction evidence="9">
        <text>[thioredoxin]-dithiol + NADP(+) = [thioredoxin]-disulfide + NADPH + H(+)</text>
        <dbReference type="Rhea" id="RHEA:20345"/>
        <dbReference type="Rhea" id="RHEA-COMP:10698"/>
        <dbReference type="Rhea" id="RHEA-COMP:10700"/>
        <dbReference type="ChEBI" id="CHEBI:15378"/>
        <dbReference type="ChEBI" id="CHEBI:29950"/>
        <dbReference type="ChEBI" id="CHEBI:50058"/>
        <dbReference type="ChEBI" id="CHEBI:57783"/>
        <dbReference type="ChEBI" id="CHEBI:58349"/>
        <dbReference type="EC" id="1.8.1.9"/>
    </reaction>
</comment>
<comment type="similarity">
    <text evidence="9">Belongs to the class-II pyridine nucleotide-disulfide oxidoreductase family.</text>
</comment>
<evidence type="ECO:0000256" key="1">
    <source>
        <dbReference type="ARBA" id="ARBA00007787"/>
    </source>
</evidence>
<evidence type="ECO:0000259" key="11">
    <source>
        <dbReference type="Pfam" id="PF00462"/>
    </source>
</evidence>
<comment type="cofactor">
    <cofactor evidence="10">
        <name>FAD</name>
        <dbReference type="ChEBI" id="CHEBI:57692"/>
    </cofactor>
    <text evidence="10">Binds 1 FAD per subunit.</text>
</comment>
<keyword evidence="10" id="KW-0521">NADP</keyword>
<protein>
    <recommendedName>
        <fullName evidence="9">Thioredoxin reductase</fullName>
        <ecNumber evidence="9">1.8.1.9</ecNumber>
    </recommendedName>
</protein>
<keyword evidence="2" id="KW-0813">Transport</keyword>
<organism evidence="13 14">
    <name type="scientific">Ilyobacter polytropus (strain ATCC 51220 / DSM 2926 / LMG 16218 / CuHBu1)</name>
    <dbReference type="NCBI Taxonomy" id="572544"/>
    <lineage>
        <taxon>Bacteria</taxon>
        <taxon>Fusobacteriati</taxon>
        <taxon>Fusobacteriota</taxon>
        <taxon>Fusobacteriia</taxon>
        <taxon>Fusobacteriales</taxon>
        <taxon>Fusobacteriaceae</taxon>
        <taxon>Ilyobacter</taxon>
    </lineage>
</organism>
<evidence type="ECO:0000313" key="14">
    <source>
        <dbReference type="Proteomes" id="UP000006875"/>
    </source>
</evidence>
<dbReference type="NCBIfam" id="TIGR02181">
    <property type="entry name" value="GRX_bact"/>
    <property type="match status" value="1"/>
</dbReference>